<protein>
    <submittedName>
        <fullName evidence="2">Uncharacterized protein</fullName>
    </submittedName>
</protein>
<accession>A0A8K1FTD4</accession>
<dbReference type="EMBL" id="SPLM01000001">
    <property type="protein sequence ID" value="TMW69478.1"/>
    <property type="molecule type" value="Genomic_DNA"/>
</dbReference>
<evidence type="ECO:0000256" key="1">
    <source>
        <dbReference type="SAM" id="MobiDB-lite"/>
    </source>
</evidence>
<dbReference type="AlphaFoldDB" id="A0A8K1FTD4"/>
<evidence type="ECO:0000313" key="3">
    <source>
        <dbReference type="Proteomes" id="UP000794436"/>
    </source>
</evidence>
<feature type="compositionally biased region" description="Polar residues" evidence="1">
    <location>
        <begin position="50"/>
        <end position="60"/>
    </location>
</feature>
<reference evidence="2" key="1">
    <citation type="submission" date="2019-03" db="EMBL/GenBank/DDBJ databases">
        <title>Long read genome sequence of the mycoparasitic Pythium oligandrum ATCC 38472 isolated from sugarbeet rhizosphere.</title>
        <authorList>
            <person name="Gaulin E."/>
        </authorList>
    </citation>
    <scope>NUCLEOTIDE SEQUENCE</scope>
    <source>
        <strain evidence="2">ATCC 38472_TT</strain>
    </source>
</reference>
<gene>
    <name evidence="2" type="ORF">Poli38472_001634</name>
</gene>
<organism evidence="2 3">
    <name type="scientific">Pythium oligandrum</name>
    <name type="common">Mycoparasitic fungus</name>
    <dbReference type="NCBI Taxonomy" id="41045"/>
    <lineage>
        <taxon>Eukaryota</taxon>
        <taxon>Sar</taxon>
        <taxon>Stramenopiles</taxon>
        <taxon>Oomycota</taxon>
        <taxon>Peronosporomycetes</taxon>
        <taxon>Pythiales</taxon>
        <taxon>Pythiaceae</taxon>
        <taxon>Pythium</taxon>
    </lineage>
</organism>
<evidence type="ECO:0000313" key="2">
    <source>
        <dbReference type="EMBL" id="TMW69478.1"/>
    </source>
</evidence>
<name>A0A8K1FTD4_PYTOL</name>
<feature type="region of interest" description="Disordered" evidence="1">
    <location>
        <begin position="30"/>
        <end position="60"/>
    </location>
</feature>
<comment type="caution">
    <text evidence="2">The sequence shown here is derived from an EMBL/GenBank/DDBJ whole genome shotgun (WGS) entry which is preliminary data.</text>
</comment>
<feature type="compositionally biased region" description="Acidic residues" evidence="1">
    <location>
        <begin position="30"/>
        <end position="47"/>
    </location>
</feature>
<sequence>MVTTTRGSRTTAVADEEEVVDAGLMVEEEDEVEVEDVDGGVEEEGEEGTTRTSTSIQGTSSAVVISRTVHKTLRVSSCRPSSKIHGMLCFYLLHRLHRMLQIPM</sequence>
<dbReference type="Proteomes" id="UP000794436">
    <property type="component" value="Unassembled WGS sequence"/>
</dbReference>
<keyword evidence="3" id="KW-1185">Reference proteome</keyword>
<proteinExistence type="predicted"/>